<dbReference type="VEuPathDB" id="FungiDB:BD410DRAFT_748792"/>
<evidence type="ECO:0000313" key="3">
    <source>
        <dbReference type="Proteomes" id="UP000294933"/>
    </source>
</evidence>
<sequence length="825" mass="90901">MFVCRRRLFHPLRLSELLSPRIKHVSLLSTTNASIKSSPYSGGAGAVGILPLPVQSVTRQETVIDGTDPLPRFSIPQLLEVLTNIFEVDRRRTTPLECSPHHPHALTIRAYLSLRRRDRRLLASLPRGTFVHVVRQADREKLPSVVGIVIEDVLEIYDAPSVFEKSVAIRALLKVASSSPSILHEHVLSLFTSLPNPDPHPPLSPKIVVRVITALLAQSQSQIASSIPLLASVASLLANATEPSQKIVENEEAPDPPPQSCTWLTFRVLQIMLQLGEEERALDIFRALLQGGKIPADSVRDSDQRVGNFKVLIISTLVKACLRYGWWNGASELLCATSVGDDASWKPLWEAAAEVVAALLSTGNATDTENCGKTIIALTGNGRNIILPDHLVERFYNHSRRIGNVELGSKVYMHLQTPVVRAYHQYPPPQARTLMWLMSHFVDSNHIHSARILAQHVVDDETTLFPTIRPSFISTCASKGFTSQARALWERCSVGQYRDVVVGHAGTMLRVVAAFANRAQKSARRGAALARDNKGDVGSSVACKKNAEIGPPSQGGNDANRSEGDLEEEALTFAHRVISEFQLIKEPLQSASHMDINALARAQSIVGNFVECLEMLKIILGRFEVPDLHDINVILAAMARHQPRSAALMIERMIAKGIQPDPITFATVINEALVDQDTELVGRLLLKARSLGYDELTEKAVASLLHATLAATQRDVAEGETTRRYVYRAYDLINSLPQSSVIKTPNMGKKCIQAAMRADDPELAFKFWKLMIKEQTEWNHRGQVETRGAIAKRIRKHWENGRMGSSGAFGMLAELEVSVHSDGGG</sequence>
<protein>
    <recommendedName>
        <fullName evidence="4">Pentacotripeptide-repeat region of PRORP domain-containing protein</fullName>
    </recommendedName>
</protein>
<dbReference type="EMBL" id="ML170176">
    <property type="protein sequence ID" value="TDL22104.1"/>
    <property type="molecule type" value="Genomic_DNA"/>
</dbReference>
<feature type="region of interest" description="Disordered" evidence="1">
    <location>
        <begin position="526"/>
        <end position="565"/>
    </location>
</feature>
<proteinExistence type="predicted"/>
<gene>
    <name evidence="2" type="ORF">BD410DRAFT_748792</name>
</gene>
<dbReference type="Gene3D" id="1.25.40.10">
    <property type="entry name" value="Tetratricopeptide repeat domain"/>
    <property type="match status" value="1"/>
</dbReference>
<dbReference type="OrthoDB" id="185373at2759"/>
<dbReference type="InterPro" id="IPR011990">
    <property type="entry name" value="TPR-like_helical_dom_sf"/>
</dbReference>
<evidence type="ECO:0008006" key="4">
    <source>
        <dbReference type="Google" id="ProtNLM"/>
    </source>
</evidence>
<evidence type="ECO:0000313" key="2">
    <source>
        <dbReference type="EMBL" id="TDL22104.1"/>
    </source>
</evidence>
<keyword evidence="3" id="KW-1185">Reference proteome</keyword>
<organism evidence="2 3">
    <name type="scientific">Rickenella mellea</name>
    <dbReference type="NCBI Taxonomy" id="50990"/>
    <lineage>
        <taxon>Eukaryota</taxon>
        <taxon>Fungi</taxon>
        <taxon>Dikarya</taxon>
        <taxon>Basidiomycota</taxon>
        <taxon>Agaricomycotina</taxon>
        <taxon>Agaricomycetes</taxon>
        <taxon>Hymenochaetales</taxon>
        <taxon>Rickenellaceae</taxon>
        <taxon>Rickenella</taxon>
    </lineage>
</organism>
<evidence type="ECO:0000256" key="1">
    <source>
        <dbReference type="SAM" id="MobiDB-lite"/>
    </source>
</evidence>
<accession>A0A4Y7Q381</accession>
<dbReference type="Proteomes" id="UP000294933">
    <property type="component" value="Unassembled WGS sequence"/>
</dbReference>
<reference evidence="2 3" key="1">
    <citation type="submission" date="2018-06" db="EMBL/GenBank/DDBJ databases">
        <title>A transcriptomic atlas of mushroom development highlights an independent origin of complex multicellularity.</title>
        <authorList>
            <consortium name="DOE Joint Genome Institute"/>
            <person name="Krizsan K."/>
            <person name="Almasi E."/>
            <person name="Merenyi Z."/>
            <person name="Sahu N."/>
            <person name="Viragh M."/>
            <person name="Koszo T."/>
            <person name="Mondo S."/>
            <person name="Kiss B."/>
            <person name="Balint B."/>
            <person name="Kues U."/>
            <person name="Barry K."/>
            <person name="Hegedus J.C."/>
            <person name="Henrissat B."/>
            <person name="Johnson J."/>
            <person name="Lipzen A."/>
            <person name="Ohm R."/>
            <person name="Nagy I."/>
            <person name="Pangilinan J."/>
            <person name="Yan J."/>
            <person name="Xiong Y."/>
            <person name="Grigoriev I.V."/>
            <person name="Hibbett D.S."/>
            <person name="Nagy L.G."/>
        </authorList>
    </citation>
    <scope>NUCLEOTIDE SEQUENCE [LARGE SCALE GENOMIC DNA]</scope>
    <source>
        <strain evidence="2 3">SZMC22713</strain>
    </source>
</reference>
<name>A0A4Y7Q381_9AGAM</name>
<dbReference type="AlphaFoldDB" id="A0A4Y7Q381"/>
<dbReference type="STRING" id="50990.A0A4Y7Q381"/>